<dbReference type="Proteomes" id="UP001143856">
    <property type="component" value="Unassembled WGS sequence"/>
</dbReference>
<protein>
    <submittedName>
        <fullName evidence="1">Uncharacterized protein</fullName>
    </submittedName>
</protein>
<accession>A0ACC1PMH0</accession>
<gene>
    <name evidence="1" type="ORF">NUW58_g896</name>
</gene>
<organism evidence="1 2">
    <name type="scientific">Xylaria curta</name>
    <dbReference type="NCBI Taxonomy" id="42375"/>
    <lineage>
        <taxon>Eukaryota</taxon>
        <taxon>Fungi</taxon>
        <taxon>Dikarya</taxon>
        <taxon>Ascomycota</taxon>
        <taxon>Pezizomycotina</taxon>
        <taxon>Sordariomycetes</taxon>
        <taxon>Xylariomycetidae</taxon>
        <taxon>Xylariales</taxon>
        <taxon>Xylariaceae</taxon>
        <taxon>Xylaria</taxon>
    </lineage>
</organism>
<evidence type="ECO:0000313" key="1">
    <source>
        <dbReference type="EMBL" id="KAJ2996686.1"/>
    </source>
</evidence>
<evidence type="ECO:0000313" key="2">
    <source>
        <dbReference type="Proteomes" id="UP001143856"/>
    </source>
</evidence>
<name>A0ACC1PMH0_9PEZI</name>
<dbReference type="EMBL" id="JAPDGR010000086">
    <property type="protein sequence ID" value="KAJ2996686.1"/>
    <property type="molecule type" value="Genomic_DNA"/>
</dbReference>
<reference evidence="1" key="1">
    <citation type="submission" date="2022-10" db="EMBL/GenBank/DDBJ databases">
        <title>Genome Sequence of Xylaria curta.</title>
        <authorList>
            <person name="Buettner E."/>
        </authorList>
    </citation>
    <scope>NUCLEOTIDE SEQUENCE</scope>
    <source>
        <strain evidence="1">Babe10</strain>
    </source>
</reference>
<keyword evidence="2" id="KW-1185">Reference proteome</keyword>
<sequence>MEGTCNSCKKASSELKRCAKCSTTLYCSRDCQKTDWKMHKKICGKQAHERPGSGGEPSAGTTSSPPKGLEKPIANPFTRLDAITYLHDRPEEDVYREYSVVIDAYRLRVGDEHAFEGKTAESSISGFREFLRLAASRAGVLPPWWDAEKQKACEDFGVDSSRWQNINRAVQKGDIIEHYGDPRFPMQLRMLAEMVIGRGIAGNNGTQTRKMMAAMENGGMTGMHAGMVDALTGNVSALRT</sequence>
<comment type="caution">
    <text evidence="1">The sequence shown here is derived from an EMBL/GenBank/DDBJ whole genome shotgun (WGS) entry which is preliminary data.</text>
</comment>
<proteinExistence type="predicted"/>